<dbReference type="EMBL" id="JAULSO010000002">
    <property type="protein sequence ID" value="KAK3689842.1"/>
    <property type="molecule type" value="Genomic_DNA"/>
</dbReference>
<feature type="transmembrane region" description="Helical" evidence="1">
    <location>
        <begin position="16"/>
        <end position="37"/>
    </location>
</feature>
<protein>
    <recommendedName>
        <fullName evidence="4">Transmembrane protein</fullName>
    </recommendedName>
</protein>
<evidence type="ECO:0000256" key="1">
    <source>
        <dbReference type="SAM" id="Phobius"/>
    </source>
</evidence>
<feature type="transmembrane region" description="Helical" evidence="1">
    <location>
        <begin position="49"/>
        <end position="72"/>
    </location>
</feature>
<organism evidence="2 3">
    <name type="scientific">Podospora appendiculata</name>
    <dbReference type="NCBI Taxonomy" id="314037"/>
    <lineage>
        <taxon>Eukaryota</taxon>
        <taxon>Fungi</taxon>
        <taxon>Dikarya</taxon>
        <taxon>Ascomycota</taxon>
        <taxon>Pezizomycotina</taxon>
        <taxon>Sordariomycetes</taxon>
        <taxon>Sordariomycetidae</taxon>
        <taxon>Sordariales</taxon>
        <taxon>Podosporaceae</taxon>
        <taxon>Podospora</taxon>
    </lineage>
</organism>
<keyword evidence="1" id="KW-0472">Membrane</keyword>
<keyword evidence="1" id="KW-1133">Transmembrane helix</keyword>
<dbReference type="AlphaFoldDB" id="A0AAE0XCJ5"/>
<name>A0AAE0XCJ5_9PEZI</name>
<keyword evidence="3" id="KW-1185">Reference proteome</keyword>
<accession>A0AAE0XCJ5</accession>
<dbReference type="Proteomes" id="UP001270362">
    <property type="component" value="Unassembled WGS sequence"/>
</dbReference>
<proteinExistence type="predicted"/>
<reference evidence="2" key="2">
    <citation type="submission" date="2023-06" db="EMBL/GenBank/DDBJ databases">
        <authorList>
            <consortium name="Lawrence Berkeley National Laboratory"/>
            <person name="Haridas S."/>
            <person name="Hensen N."/>
            <person name="Bonometti L."/>
            <person name="Westerberg I."/>
            <person name="Brannstrom I.O."/>
            <person name="Guillou S."/>
            <person name="Cros-Aarteil S."/>
            <person name="Calhoun S."/>
            <person name="Kuo A."/>
            <person name="Mondo S."/>
            <person name="Pangilinan J."/>
            <person name="Riley R."/>
            <person name="Labutti K."/>
            <person name="Andreopoulos B."/>
            <person name="Lipzen A."/>
            <person name="Chen C."/>
            <person name="Yanf M."/>
            <person name="Daum C."/>
            <person name="Ng V."/>
            <person name="Clum A."/>
            <person name="Steindorff A."/>
            <person name="Ohm R."/>
            <person name="Martin F."/>
            <person name="Silar P."/>
            <person name="Natvig D."/>
            <person name="Lalanne C."/>
            <person name="Gautier V."/>
            <person name="Ament-Velasquez S.L."/>
            <person name="Kruys A."/>
            <person name="Hutchinson M.I."/>
            <person name="Powell A.J."/>
            <person name="Barry K."/>
            <person name="Miller A.N."/>
            <person name="Grigoriev I.V."/>
            <person name="Debuchy R."/>
            <person name="Gladieux P."/>
            <person name="Thoren M.H."/>
            <person name="Johannesson H."/>
        </authorList>
    </citation>
    <scope>NUCLEOTIDE SEQUENCE</scope>
    <source>
        <strain evidence="2">CBS 314.62</strain>
    </source>
</reference>
<evidence type="ECO:0000313" key="3">
    <source>
        <dbReference type="Proteomes" id="UP001270362"/>
    </source>
</evidence>
<evidence type="ECO:0008006" key="4">
    <source>
        <dbReference type="Google" id="ProtNLM"/>
    </source>
</evidence>
<comment type="caution">
    <text evidence="2">The sequence shown here is derived from an EMBL/GenBank/DDBJ whole genome shotgun (WGS) entry which is preliminary data.</text>
</comment>
<reference evidence="2" key="1">
    <citation type="journal article" date="2023" name="Mol. Phylogenet. Evol.">
        <title>Genome-scale phylogeny and comparative genomics of the fungal order Sordariales.</title>
        <authorList>
            <person name="Hensen N."/>
            <person name="Bonometti L."/>
            <person name="Westerberg I."/>
            <person name="Brannstrom I.O."/>
            <person name="Guillou S."/>
            <person name="Cros-Aarteil S."/>
            <person name="Calhoun S."/>
            <person name="Haridas S."/>
            <person name="Kuo A."/>
            <person name="Mondo S."/>
            <person name="Pangilinan J."/>
            <person name="Riley R."/>
            <person name="LaButti K."/>
            <person name="Andreopoulos B."/>
            <person name="Lipzen A."/>
            <person name="Chen C."/>
            <person name="Yan M."/>
            <person name="Daum C."/>
            <person name="Ng V."/>
            <person name="Clum A."/>
            <person name="Steindorff A."/>
            <person name="Ohm R.A."/>
            <person name="Martin F."/>
            <person name="Silar P."/>
            <person name="Natvig D.O."/>
            <person name="Lalanne C."/>
            <person name="Gautier V."/>
            <person name="Ament-Velasquez S.L."/>
            <person name="Kruys A."/>
            <person name="Hutchinson M.I."/>
            <person name="Powell A.J."/>
            <person name="Barry K."/>
            <person name="Miller A.N."/>
            <person name="Grigoriev I.V."/>
            <person name="Debuchy R."/>
            <person name="Gladieux P."/>
            <person name="Hiltunen Thoren M."/>
            <person name="Johannesson H."/>
        </authorList>
    </citation>
    <scope>NUCLEOTIDE SEQUENCE</scope>
    <source>
        <strain evidence="2">CBS 314.62</strain>
    </source>
</reference>
<gene>
    <name evidence="2" type="ORF">B0T22DRAFT_462366</name>
</gene>
<sequence>MTSCTHARGGSVEGGWGWLVGWLHGYYMGCFILRDLLSFFAALTSAAKYCYCLCFVICVGKVECDFFGWLMFLRG</sequence>
<keyword evidence="1" id="KW-0812">Transmembrane</keyword>
<evidence type="ECO:0000313" key="2">
    <source>
        <dbReference type="EMBL" id="KAK3689842.1"/>
    </source>
</evidence>